<reference evidence="3 4" key="1">
    <citation type="submission" date="2017-04" db="EMBL/GenBank/DDBJ databases">
        <title>Whole Genome Sequence of 1,4-Dioxane Degrading Bacterium Mycobacterium dioxanotrophicus PH-06.</title>
        <authorList>
            <person name="He Y."/>
        </authorList>
    </citation>
    <scope>NUCLEOTIDE SEQUENCE [LARGE SCALE GENOMIC DNA]</scope>
    <source>
        <strain evidence="3 4">PH-06</strain>
    </source>
</reference>
<sequence>MAADKKTVGVRVFAAVAGGAAVVALGWLGTTSGDSSSVAVHLPPPPPTVGHTLMSLGATTTTSTPPTEPSVSKAQPSITGTAALPSEEAGLP</sequence>
<gene>
    <name evidence="3" type="ORF">BTO20_02505</name>
</gene>
<feature type="compositionally biased region" description="Low complexity" evidence="1">
    <location>
        <begin position="59"/>
        <end position="72"/>
    </location>
</feature>
<dbReference type="Proteomes" id="UP000195331">
    <property type="component" value="Chromosome"/>
</dbReference>
<name>A0A1Y0BXI4_9MYCO</name>
<accession>A0A1Y0BXI4</accession>
<dbReference type="RefSeq" id="WP_087073093.1">
    <property type="nucleotide sequence ID" value="NZ_CP020809.1"/>
</dbReference>
<evidence type="ECO:0000313" key="4">
    <source>
        <dbReference type="Proteomes" id="UP000195331"/>
    </source>
</evidence>
<protein>
    <submittedName>
        <fullName evidence="3">Uncharacterized protein</fullName>
    </submittedName>
</protein>
<dbReference type="KEGG" id="mdx:BTO20_02505"/>
<evidence type="ECO:0000256" key="1">
    <source>
        <dbReference type="SAM" id="MobiDB-lite"/>
    </source>
</evidence>
<dbReference type="OrthoDB" id="9855624at2"/>
<proteinExistence type="predicted"/>
<keyword evidence="2" id="KW-1133">Transmembrane helix</keyword>
<evidence type="ECO:0000256" key="2">
    <source>
        <dbReference type="SAM" id="Phobius"/>
    </source>
</evidence>
<keyword evidence="4" id="KW-1185">Reference proteome</keyword>
<organism evidence="3 4">
    <name type="scientific">Mycobacterium dioxanotrophicus</name>
    <dbReference type="NCBI Taxonomy" id="482462"/>
    <lineage>
        <taxon>Bacteria</taxon>
        <taxon>Bacillati</taxon>
        <taxon>Actinomycetota</taxon>
        <taxon>Actinomycetes</taxon>
        <taxon>Mycobacteriales</taxon>
        <taxon>Mycobacteriaceae</taxon>
        <taxon>Mycobacterium</taxon>
    </lineage>
</organism>
<evidence type="ECO:0000313" key="3">
    <source>
        <dbReference type="EMBL" id="ART67610.1"/>
    </source>
</evidence>
<dbReference type="AlphaFoldDB" id="A0A1Y0BXI4"/>
<feature type="transmembrane region" description="Helical" evidence="2">
    <location>
        <begin position="12"/>
        <end position="29"/>
    </location>
</feature>
<dbReference type="EMBL" id="CP020809">
    <property type="protein sequence ID" value="ART67610.1"/>
    <property type="molecule type" value="Genomic_DNA"/>
</dbReference>
<keyword evidence="2" id="KW-0472">Membrane</keyword>
<keyword evidence="2" id="KW-0812">Transmembrane</keyword>
<feature type="region of interest" description="Disordered" evidence="1">
    <location>
        <begin position="56"/>
        <end position="92"/>
    </location>
</feature>